<dbReference type="Proteomes" id="UP000007431">
    <property type="component" value="Unassembled WGS sequence"/>
</dbReference>
<dbReference type="GeneID" id="9586423"/>
<dbReference type="RefSeq" id="XP_003033861.1">
    <property type="nucleotide sequence ID" value="XM_003033815.1"/>
</dbReference>
<dbReference type="EMBL" id="GL377304">
    <property type="protein sequence ID" value="EFI98958.1"/>
    <property type="molecule type" value="Genomic_DNA"/>
</dbReference>
<reference evidence="2 3" key="1">
    <citation type="journal article" date="2010" name="Nat. Biotechnol.">
        <title>Genome sequence of the model mushroom Schizophyllum commune.</title>
        <authorList>
            <person name="Ohm R.A."/>
            <person name="de Jong J.F."/>
            <person name="Lugones L.G."/>
            <person name="Aerts A."/>
            <person name="Kothe E."/>
            <person name="Stajich J.E."/>
            <person name="de Vries R.P."/>
            <person name="Record E."/>
            <person name="Levasseur A."/>
            <person name="Baker S.E."/>
            <person name="Bartholomew K.A."/>
            <person name="Coutinho P.M."/>
            <person name="Erdmann S."/>
            <person name="Fowler T.J."/>
            <person name="Gathman A.C."/>
            <person name="Lombard V."/>
            <person name="Henrissat B."/>
            <person name="Knabe N."/>
            <person name="Kuees U."/>
            <person name="Lilly W.W."/>
            <person name="Lindquist E."/>
            <person name="Lucas S."/>
            <person name="Magnuson J.K."/>
            <person name="Piumi F."/>
            <person name="Raudaskoski M."/>
            <person name="Salamov A."/>
            <person name="Schmutz J."/>
            <person name="Schwarze F.W.M.R."/>
            <person name="vanKuyk P.A."/>
            <person name="Horton J.S."/>
            <person name="Grigoriev I.V."/>
            <person name="Woesten H.A.B."/>
        </authorList>
    </citation>
    <scope>NUCLEOTIDE SEQUENCE [LARGE SCALE GENOMIC DNA]</scope>
    <source>
        <strain evidence="3">H4-8 / FGSC 9210</strain>
    </source>
</reference>
<dbReference type="HOGENOM" id="CLU_1180794_0_0_1"/>
<organism evidence="3">
    <name type="scientific">Schizophyllum commune (strain H4-8 / FGSC 9210)</name>
    <name type="common">Split gill fungus</name>
    <dbReference type="NCBI Taxonomy" id="578458"/>
    <lineage>
        <taxon>Eukaryota</taxon>
        <taxon>Fungi</taxon>
        <taxon>Dikarya</taxon>
        <taxon>Basidiomycota</taxon>
        <taxon>Agaricomycotina</taxon>
        <taxon>Agaricomycetes</taxon>
        <taxon>Agaricomycetidae</taxon>
        <taxon>Agaricales</taxon>
        <taxon>Schizophyllaceae</taxon>
        <taxon>Schizophyllum</taxon>
    </lineage>
</organism>
<dbReference type="VEuPathDB" id="FungiDB:SCHCODRAFT_02597616"/>
<evidence type="ECO:0000313" key="2">
    <source>
        <dbReference type="EMBL" id="EFI98958.1"/>
    </source>
</evidence>
<dbReference type="InParanoid" id="D8Q021"/>
<accession>D8Q021</accession>
<sequence>MSRYRHTEAAHQQEHLIFGPVHPNGERYIRILEISLHYGGLIIPESCFRKVAGVPEEICRFTNVTPAQIRAAIQSGLDEVEELRAKQTGQAPSETAANMSETSTTQPTTPDFFSSYDATDCLPEASGESARLRPIDKMSGAWAAYGEAMIMHHREGLERRNVLEAAYSRVEFAPPEIHSITDVMSSVAIPDRESRISLMQYLPLNLNMVPLMCKVLRTSFATLLFERVHALVCLL</sequence>
<feature type="region of interest" description="Disordered" evidence="1">
    <location>
        <begin position="84"/>
        <end position="111"/>
    </location>
</feature>
<proteinExistence type="predicted"/>
<feature type="compositionally biased region" description="Polar residues" evidence="1">
    <location>
        <begin position="87"/>
        <end position="111"/>
    </location>
</feature>
<keyword evidence="3" id="KW-1185">Reference proteome</keyword>
<evidence type="ECO:0000313" key="3">
    <source>
        <dbReference type="Proteomes" id="UP000007431"/>
    </source>
</evidence>
<dbReference type="OrthoDB" id="10349597at2759"/>
<gene>
    <name evidence="2" type="ORF">SCHCODRAFT_233456</name>
</gene>
<dbReference type="KEGG" id="scm:SCHCO_02597616"/>
<protein>
    <submittedName>
        <fullName evidence="2">Uncharacterized protein</fullName>
    </submittedName>
</protein>
<evidence type="ECO:0000256" key="1">
    <source>
        <dbReference type="SAM" id="MobiDB-lite"/>
    </source>
</evidence>
<dbReference type="AlphaFoldDB" id="D8Q021"/>
<name>D8Q021_SCHCM</name>